<evidence type="ECO:0000256" key="3">
    <source>
        <dbReference type="HAMAP-Rule" id="MF_02071"/>
    </source>
</evidence>
<evidence type="ECO:0000313" key="7">
    <source>
        <dbReference type="Proteomes" id="UP000648239"/>
    </source>
</evidence>
<evidence type="ECO:0000256" key="4">
    <source>
        <dbReference type="RuleBase" id="RU003495"/>
    </source>
</evidence>
<dbReference type="InterPro" id="IPR012997">
    <property type="entry name" value="RplA"/>
</dbReference>
<evidence type="ECO:0000313" key="6">
    <source>
        <dbReference type="EMBL" id="MBD3868658.1"/>
    </source>
</evidence>
<feature type="domain" description="RlpA-like protein double-psi beta-barrel" evidence="5">
    <location>
        <begin position="34"/>
        <end position="123"/>
    </location>
</feature>
<name>A0A8J6XVG5_9BACT</name>
<dbReference type="GO" id="GO:0000270">
    <property type="term" value="P:peptidoglycan metabolic process"/>
    <property type="evidence" value="ECO:0007669"/>
    <property type="project" value="UniProtKB-UniRule"/>
</dbReference>
<dbReference type="Pfam" id="PF03330">
    <property type="entry name" value="DPBB_1"/>
    <property type="match status" value="1"/>
</dbReference>
<sequence length="131" mass="14145">MPILFLAAAMLLAAGCGPHRPPSTGAAPSSAWDEEGIASWYGKKFHGRRTANGERYDMYGISAAHKTLPFGTVVLVRNMKNGRELKVRINDRGPFVAGRIIDLSYGAARKLDMIRDGIAPVRIRVVKAGPG</sequence>
<gene>
    <name evidence="3" type="primary">rlpA</name>
    <name evidence="6" type="ORF">IFK94_11085</name>
</gene>
<dbReference type="NCBIfam" id="TIGR00413">
    <property type="entry name" value="rlpA"/>
    <property type="match status" value="1"/>
</dbReference>
<evidence type="ECO:0000256" key="1">
    <source>
        <dbReference type="ARBA" id="ARBA00023239"/>
    </source>
</evidence>
<dbReference type="GO" id="GO:0071555">
    <property type="term" value="P:cell wall organization"/>
    <property type="evidence" value="ECO:0007669"/>
    <property type="project" value="UniProtKB-KW"/>
</dbReference>
<accession>A0A8J6XVG5</accession>
<dbReference type="EMBL" id="JACXWD010000038">
    <property type="protein sequence ID" value="MBD3868658.1"/>
    <property type="molecule type" value="Genomic_DNA"/>
</dbReference>
<dbReference type="PANTHER" id="PTHR34183">
    <property type="entry name" value="ENDOLYTIC PEPTIDOGLYCAN TRANSGLYCOSYLASE RLPA"/>
    <property type="match status" value="1"/>
</dbReference>
<dbReference type="InterPro" id="IPR034718">
    <property type="entry name" value="RlpA"/>
</dbReference>
<comment type="similarity">
    <text evidence="3 4">Belongs to the RlpA family.</text>
</comment>
<dbReference type="InterPro" id="IPR009009">
    <property type="entry name" value="RlpA-like_DPBB"/>
</dbReference>
<dbReference type="Proteomes" id="UP000648239">
    <property type="component" value="Unassembled WGS sequence"/>
</dbReference>
<comment type="caution">
    <text evidence="6">The sequence shown here is derived from an EMBL/GenBank/DDBJ whole genome shotgun (WGS) entry which is preliminary data.</text>
</comment>
<dbReference type="CDD" id="cd22268">
    <property type="entry name" value="DPBB_RlpA-like"/>
    <property type="match status" value="1"/>
</dbReference>
<proteinExistence type="inferred from homology"/>
<dbReference type="SUPFAM" id="SSF50685">
    <property type="entry name" value="Barwin-like endoglucanases"/>
    <property type="match status" value="1"/>
</dbReference>
<dbReference type="HAMAP" id="MF_02071">
    <property type="entry name" value="RlpA"/>
    <property type="match status" value="1"/>
</dbReference>
<keyword evidence="1 3" id="KW-0456">Lyase</keyword>
<organism evidence="6 7">
    <name type="scientific">Candidatus Polarisedimenticola svalbardensis</name>
    <dbReference type="NCBI Taxonomy" id="2886004"/>
    <lineage>
        <taxon>Bacteria</taxon>
        <taxon>Pseudomonadati</taxon>
        <taxon>Acidobacteriota</taxon>
        <taxon>Candidatus Polarisedimenticolia</taxon>
        <taxon>Candidatus Polarisedimenticolales</taxon>
        <taxon>Candidatus Polarisedimenticolaceae</taxon>
        <taxon>Candidatus Polarisedimenticola</taxon>
    </lineage>
</organism>
<comment type="function">
    <text evidence="3">Lytic transglycosylase with a strong preference for naked glycan strands that lack stem peptides.</text>
</comment>
<evidence type="ECO:0000256" key="2">
    <source>
        <dbReference type="ARBA" id="ARBA00023316"/>
    </source>
</evidence>
<dbReference type="AlphaFoldDB" id="A0A8J6XVG5"/>
<evidence type="ECO:0000259" key="5">
    <source>
        <dbReference type="Pfam" id="PF03330"/>
    </source>
</evidence>
<dbReference type="GO" id="GO:0008932">
    <property type="term" value="F:lytic endotransglycosylase activity"/>
    <property type="evidence" value="ECO:0007669"/>
    <property type="project" value="UniProtKB-UniRule"/>
</dbReference>
<protein>
    <recommendedName>
        <fullName evidence="3">Probable endolytic peptidoglycan transglycosylase RlpA</fullName>
        <ecNumber evidence="3">4.2.2.-</ecNumber>
    </recommendedName>
</protein>
<dbReference type="PANTHER" id="PTHR34183:SF1">
    <property type="entry name" value="ENDOLYTIC PEPTIDOGLYCAN TRANSGLYCOSYLASE RLPA"/>
    <property type="match status" value="1"/>
</dbReference>
<dbReference type="Gene3D" id="2.40.40.10">
    <property type="entry name" value="RlpA-like domain"/>
    <property type="match status" value="1"/>
</dbReference>
<dbReference type="InterPro" id="IPR036908">
    <property type="entry name" value="RlpA-like_sf"/>
</dbReference>
<keyword evidence="2 3" id="KW-0961">Cell wall biogenesis/degradation</keyword>
<dbReference type="EC" id="4.2.2.-" evidence="3"/>
<reference evidence="6 7" key="1">
    <citation type="submission" date="2020-08" db="EMBL/GenBank/DDBJ databases">
        <title>Acidobacteriota in marine sediments use diverse sulfur dissimilation pathways.</title>
        <authorList>
            <person name="Wasmund K."/>
        </authorList>
    </citation>
    <scope>NUCLEOTIDE SEQUENCE [LARGE SCALE GENOMIC DNA]</scope>
    <source>
        <strain evidence="6">MAG AM4</strain>
    </source>
</reference>